<proteinExistence type="predicted"/>
<organism evidence="2 3">
    <name type="scientific">Nitratireductor indicus C115</name>
    <dbReference type="NCBI Taxonomy" id="1231190"/>
    <lineage>
        <taxon>Bacteria</taxon>
        <taxon>Pseudomonadati</taxon>
        <taxon>Pseudomonadota</taxon>
        <taxon>Alphaproteobacteria</taxon>
        <taxon>Hyphomicrobiales</taxon>
        <taxon>Phyllobacteriaceae</taxon>
        <taxon>Nitratireductor</taxon>
    </lineage>
</organism>
<protein>
    <submittedName>
        <fullName evidence="2">Cupin</fullName>
    </submittedName>
</protein>
<dbReference type="Proteomes" id="UP000007374">
    <property type="component" value="Unassembled WGS sequence"/>
</dbReference>
<dbReference type="InterPro" id="IPR013096">
    <property type="entry name" value="Cupin_2"/>
</dbReference>
<keyword evidence="3" id="KW-1185">Reference proteome</keyword>
<evidence type="ECO:0000313" key="3">
    <source>
        <dbReference type="Proteomes" id="UP000007374"/>
    </source>
</evidence>
<dbReference type="AlphaFoldDB" id="K2P3D3"/>
<dbReference type="Pfam" id="PF07883">
    <property type="entry name" value="Cupin_2"/>
    <property type="match status" value="1"/>
</dbReference>
<dbReference type="Gene3D" id="2.60.120.10">
    <property type="entry name" value="Jelly Rolls"/>
    <property type="match status" value="1"/>
</dbReference>
<feature type="domain" description="Cupin type-2" evidence="1">
    <location>
        <begin position="34"/>
        <end position="101"/>
    </location>
</feature>
<dbReference type="STRING" id="721133.SAMN05216176_104219"/>
<dbReference type="OrthoDB" id="6058at2"/>
<dbReference type="InterPro" id="IPR014710">
    <property type="entry name" value="RmlC-like_jellyroll"/>
</dbReference>
<dbReference type="SUPFAM" id="SSF51182">
    <property type="entry name" value="RmlC-like cupins"/>
    <property type="match status" value="1"/>
</dbReference>
<dbReference type="RefSeq" id="WP_009450682.1">
    <property type="nucleotide sequence ID" value="NZ_AMSI01000008.1"/>
</dbReference>
<gene>
    <name evidence="2" type="ORF">NA8A_12550</name>
</gene>
<reference evidence="2 3" key="1">
    <citation type="journal article" date="2012" name="J. Bacteriol.">
        <title>Genome Sequence of Nitratireductor indicus Type Strain C115.</title>
        <authorList>
            <person name="Lai Q."/>
            <person name="Li G."/>
            <person name="Yu Z."/>
            <person name="Shao Z."/>
        </authorList>
    </citation>
    <scope>NUCLEOTIDE SEQUENCE [LARGE SCALE GENOMIC DNA]</scope>
    <source>
        <strain evidence="2 3">C115</strain>
    </source>
</reference>
<evidence type="ECO:0000313" key="2">
    <source>
        <dbReference type="EMBL" id="EKF41901.1"/>
    </source>
</evidence>
<dbReference type="EMBL" id="AMSI01000008">
    <property type="protein sequence ID" value="EKF41901.1"/>
    <property type="molecule type" value="Genomic_DNA"/>
</dbReference>
<comment type="caution">
    <text evidence="2">The sequence shown here is derived from an EMBL/GenBank/DDBJ whole genome shotgun (WGS) entry which is preliminary data.</text>
</comment>
<dbReference type="InterPro" id="IPR011051">
    <property type="entry name" value="RmlC_Cupin_sf"/>
</dbReference>
<evidence type="ECO:0000259" key="1">
    <source>
        <dbReference type="Pfam" id="PF07883"/>
    </source>
</evidence>
<dbReference type="eggNOG" id="COG0662">
    <property type="taxonomic scope" value="Bacteria"/>
</dbReference>
<dbReference type="PATRIC" id="fig|1231190.3.peg.2606"/>
<sequence>MTILEMNGLTGPGFVLGHRVTLLPSPETFSLLEVITDPGVAGPPMHHHPDFSEFFYICEGTLDVLLSGGRKRLDARMGLSIGPGVAHSFINPGDRAVRFITGFSPRGFEAFFEAARIPAHEPAAQKRSMAADRLEWVARHGRSFGMIICED</sequence>
<name>K2P3D3_9HYPH</name>
<accession>K2P3D3</accession>